<feature type="domain" description="DUF397" evidence="2">
    <location>
        <begin position="8"/>
        <end position="60"/>
    </location>
</feature>
<organism evidence="3 4">
    <name type="scientific">Thermomonospora curvata (strain ATCC 19995 / DSM 43183 / JCM 3096 / KCTC 9072 / NBRC 15933 / NCIMB 10081 / Henssen B9)</name>
    <dbReference type="NCBI Taxonomy" id="471852"/>
    <lineage>
        <taxon>Bacteria</taxon>
        <taxon>Bacillati</taxon>
        <taxon>Actinomycetota</taxon>
        <taxon>Actinomycetes</taxon>
        <taxon>Streptosporangiales</taxon>
        <taxon>Thermomonosporaceae</taxon>
        <taxon>Thermomonospora</taxon>
    </lineage>
</organism>
<feature type="compositionally biased region" description="Polar residues" evidence="1">
    <location>
        <begin position="1"/>
        <end position="10"/>
    </location>
</feature>
<dbReference type="KEGG" id="tcu:Tcur_3777"/>
<sequence>MSTFDSTAWRKSSHSGGEYGDCVELASAPGVVGVRDSKNPAAGHLQVGKRVFASLLRKIKAGHYDL</sequence>
<reference evidence="3 4" key="1">
    <citation type="journal article" date="2011" name="Stand. Genomic Sci.">
        <title>Complete genome sequence of Thermomonospora curvata type strain (B9).</title>
        <authorList>
            <person name="Chertkov O."/>
            <person name="Sikorski J."/>
            <person name="Nolan M."/>
            <person name="Lapidus A."/>
            <person name="Lucas S."/>
            <person name="Del Rio T.G."/>
            <person name="Tice H."/>
            <person name="Cheng J.F."/>
            <person name="Goodwin L."/>
            <person name="Pitluck S."/>
            <person name="Liolios K."/>
            <person name="Ivanova N."/>
            <person name="Mavromatis K."/>
            <person name="Mikhailova N."/>
            <person name="Ovchinnikova G."/>
            <person name="Pati A."/>
            <person name="Chen A."/>
            <person name="Palaniappan K."/>
            <person name="Djao O.D."/>
            <person name="Land M."/>
            <person name="Hauser L."/>
            <person name="Chang Y.J."/>
            <person name="Jeffries C.D."/>
            <person name="Brettin T."/>
            <person name="Han C."/>
            <person name="Detter J.C."/>
            <person name="Rohde M."/>
            <person name="Goker M."/>
            <person name="Woyke T."/>
            <person name="Bristow J."/>
            <person name="Eisen J.A."/>
            <person name="Markowitz V."/>
            <person name="Hugenholtz P."/>
            <person name="Klenk H.P."/>
            <person name="Kyrpides N.C."/>
        </authorList>
    </citation>
    <scope>NUCLEOTIDE SEQUENCE [LARGE SCALE GENOMIC DNA]</scope>
    <source>
        <strain evidence="4">ATCC 19995 / DSM 43183 / JCM 3096 / KCTC 9072 / NBRC 15933 / NCIMB 10081 / Henssen B9</strain>
    </source>
</reference>
<gene>
    <name evidence="3" type="ordered locus">Tcur_3777</name>
</gene>
<dbReference type="OrthoDB" id="3481959at2"/>
<dbReference type="Proteomes" id="UP000001918">
    <property type="component" value="Chromosome"/>
</dbReference>
<evidence type="ECO:0000313" key="3">
    <source>
        <dbReference type="EMBL" id="ACY99309.1"/>
    </source>
</evidence>
<dbReference type="Pfam" id="PF04149">
    <property type="entry name" value="DUF397"/>
    <property type="match status" value="1"/>
</dbReference>
<dbReference type="InterPro" id="IPR007278">
    <property type="entry name" value="DUF397"/>
</dbReference>
<evidence type="ECO:0000313" key="4">
    <source>
        <dbReference type="Proteomes" id="UP000001918"/>
    </source>
</evidence>
<dbReference type="AlphaFoldDB" id="D1AD00"/>
<feature type="region of interest" description="Disordered" evidence="1">
    <location>
        <begin position="1"/>
        <end position="20"/>
    </location>
</feature>
<evidence type="ECO:0000259" key="2">
    <source>
        <dbReference type="Pfam" id="PF04149"/>
    </source>
</evidence>
<name>D1AD00_THECD</name>
<dbReference type="STRING" id="471852.Tcur_3777"/>
<dbReference type="HOGENOM" id="CLU_131550_2_1_11"/>
<dbReference type="RefSeq" id="WP_012854093.1">
    <property type="nucleotide sequence ID" value="NC_013510.1"/>
</dbReference>
<dbReference type="EMBL" id="CP001738">
    <property type="protein sequence ID" value="ACY99309.1"/>
    <property type="molecule type" value="Genomic_DNA"/>
</dbReference>
<accession>D1AD00</accession>
<proteinExistence type="predicted"/>
<protein>
    <recommendedName>
        <fullName evidence="2">DUF397 domain-containing protein</fullName>
    </recommendedName>
</protein>
<keyword evidence="4" id="KW-1185">Reference proteome</keyword>
<evidence type="ECO:0000256" key="1">
    <source>
        <dbReference type="SAM" id="MobiDB-lite"/>
    </source>
</evidence>